<evidence type="ECO:0000256" key="1">
    <source>
        <dbReference type="SAM" id="MobiDB-lite"/>
    </source>
</evidence>
<evidence type="ECO:0000313" key="3">
    <source>
        <dbReference type="Proteomes" id="UP001604336"/>
    </source>
</evidence>
<protein>
    <submittedName>
        <fullName evidence="2">Uncharacterized protein</fullName>
    </submittedName>
</protein>
<feature type="region of interest" description="Disordered" evidence="1">
    <location>
        <begin position="36"/>
        <end position="80"/>
    </location>
</feature>
<dbReference type="AlphaFoldDB" id="A0ABD1RVI4"/>
<dbReference type="EMBL" id="JBFOLK010000008">
    <property type="protein sequence ID" value="KAL2491723.1"/>
    <property type="molecule type" value="Genomic_DNA"/>
</dbReference>
<comment type="caution">
    <text evidence="2">The sequence shown here is derived from an EMBL/GenBank/DDBJ whole genome shotgun (WGS) entry which is preliminary data.</text>
</comment>
<reference evidence="3" key="1">
    <citation type="submission" date="2024-07" db="EMBL/GenBank/DDBJ databases">
        <title>Two chromosome-level genome assemblies of Korean endemic species Abeliophyllum distichum and Forsythia ovata (Oleaceae).</title>
        <authorList>
            <person name="Jang H."/>
        </authorList>
    </citation>
    <scope>NUCLEOTIDE SEQUENCE [LARGE SCALE GENOMIC DNA]</scope>
</reference>
<keyword evidence="3" id="KW-1185">Reference proteome</keyword>
<evidence type="ECO:0000313" key="2">
    <source>
        <dbReference type="EMBL" id="KAL2491723.1"/>
    </source>
</evidence>
<organism evidence="2 3">
    <name type="scientific">Abeliophyllum distichum</name>
    <dbReference type="NCBI Taxonomy" id="126358"/>
    <lineage>
        <taxon>Eukaryota</taxon>
        <taxon>Viridiplantae</taxon>
        <taxon>Streptophyta</taxon>
        <taxon>Embryophyta</taxon>
        <taxon>Tracheophyta</taxon>
        <taxon>Spermatophyta</taxon>
        <taxon>Magnoliopsida</taxon>
        <taxon>eudicotyledons</taxon>
        <taxon>Gunneridae</taxon>
        <taxon>Pentapetalae</taxon>
        <taxon>asterids</taxon>
        <taxon>lamiids</taxon>
        <taxon>Lamiales</taxon>
        <taxon>Oleaceae</taxon>
        <taxon>Forsythieae</taxon>
        <taxon>Abeliophyllum</taxon>
    </lineage>
</organism>
<name>A0ABD1RVI4_9LAMI</name>
<sequence length="148" mass="16817">MSDDVSISQKPTDIINLSTLKGMKIVKEPRKWVAKTKEFDTESGPSTLPLERDEAMEVDGQDEKDAPFRSPPHDIPRSSITSTSFSFNFSEDYYNLLNAWIDSYTFTVDDLQYSLDGLSSLLQQVLVSQQTLHSRFDTVFPSLPPLEY</sequence>
<proteinExistence type="predicted"/>
<accession>A0ABD1RVI4</accession>
<gene>
    <name evidence="2" type="ORF">Adt_27351</name>
</gene>
<feature type="compositionally biased region" description="Basic and acidic residues" evidence="1">
    <location>
        <begin position="50"/>
        <end position="76"/>
    </location>
</feature>
<dbReference type="Proteomes" id="UP001604336">
    <property type="component" value="Unassembled WGS sequence"/>
</dbReference>